<keyword evidence="2" id="KW-0479">Metal-binding</keyword>
<evidence type="ECO:0000313" key="11">
    <source>
        <dbReference type="RefSeq" id="XP_013786641.1"/>
    </source>
</evidence>
<feature type="domain" description="C2H2-type" evidence="9">
    <location>
        <begin position="728"/>
        <end position="755"/>
    </location>
</feature>
<dbReference type="PROSITE" id="PS00028">
    <property type="entry name" value="ZINC_FINGER_C2H2_1"/>
    <property type="match status" value="7"/>
</dbReference>
<gene>
    <name evidence="11 12 13" type="primary">LOC106470621</name>
</gene>
<dbReference type="PANTHER" id="PTHR19818:SF161">
    <property type="entry name" value="C2H2-TYPE DOMAIN-CONTAINING PROTEIN"/>
    <property type="match status" value="1"/>
</dbReference>
<dbReference type="InterPro" id="IPR050329">
    <property type="entry name" value="GLI_C2H2-zinc-finger"/>
</dbReference>
<dbReference type="InterPro" id="IPR036236">
    <property type="entry name" value="Znf_C2H2_sf"/>
</dbReference>
<dbReference type="GeneID" id="106470621"/>
<dbReference type="Gene3D" id="3.30.160.60">
    <property type="entry name" value="Classic Zinc Finger"/>
    <property type="match status" value="9"/>
</dbReference>
<evidence type="ECO:0000256" key="7">
    <source>
        <dbReference type="PROSITE-ProRule" id="PRU00042"/>
    </source>
</evidence>
<feature type="domain" description="C2H2-type" evidence="9">
    <location>
        <begin position="521"/>
        <end position="548"/>
    </location>
</feature>
<feature type="compositionally biased region" description="Low complexity" evidence="8">
    <location>
        <begin position="919"/>
        <end position="933"/>
    </location>
</feature>
<feature type="compositionally biased region" description="Polar residues" evidence="8">
    <location>
        <begin position="292"/>
        <end position="301"/>
    </location>
</feature>
<dbReference type="InterPro" id="IPR056438">
    <property type="entry name" value="Znf-C2H2_CTCF"/>
</dbReference>
<feature type="domain" description="C2H2-type" evidence="9">
    <location>
        <begin position="464"/>
        <end position="491"/>
    </location>
</feature>
<feature type="domain" description="C2H2-type" evidence="9">
    <location>
        <begin position="436"/>
        <end position="463"/>
    </location>
</feature>
<feature type="domain" description="C2H2-type" evidence="9">
    <location>
        <begin position="663"/>
        <end position="690"/>
    </location>
</feature>
<protein>
    <submittedName>
        <fullName evidence="11 12">Zinc finger protein with KRAB and SCAN domains 7-like isoform X1</fullName>
    </submittedName>
</protein>
<evidence type="ECO:0000256" key="8">
    <source>
        <dbReference type="SAM" id="MobiDB-lite"/>
    </source>
</evidence>
<dbReference type="PROSITE" id="PS50157">
    <property type="entry name" value="ZINC_FINGER_C2H2_2"/>
    <property type="match status" value="11"/>
</dbReference>
<dbReference type="RefSeq" id="XP_022255711.1">
    <property type="nucleotide sequence ID" value="XM_022400003.1"/>
</dbReference>
<keyword evidence="4 7" id="KW-0863">Zinc-finger</keyword>
<feature type="domain" description="C2H2-type" evidence="9">
    <location>
        <begin position="691"/>
        <end position="714"/>
    </location>
</feature>
<evidence type="ECO:0000313" key="12">
    <source>
        <dbReference type="RefSeq" id="XP_013786649.1"/>
    </source>
</evidence>
<keyword evidence="10" id="KW-1185">Reference proteome</keyword>
<name>A0ABM1BQD6_LIMPO</name>
<comment type="subcellular location">
    <subcellularLocation>
        <location evidence="1">Nucleus</location>
    </subcellularLocation>
</comment>
<dbReference type="InterPro" id="IPR013087">
    <property type="entry name" value="Znf_C2H2_type"/>
</dbReference>
<evidence type="ECO:0000256" key="3">
    <source>
        <dbReference type="ARBA" id="ARBA00022737"/>
    </source>
</evidence>
<evidence type="ECO:0000256" key="2">
    <source>
        <dbReference type="ARBA" id="ARBA00022723"/>
    </source>
</evidence>
<keyword evidence="3" id="KW-0677">Repeat</keyword>
<keyword evidence="6" id="KW-0539">Nucleus</keyword>
<proteinExistence type="predicted"/>
<dbReference type="Proteomes" id="UP000694941">
    <property type="component" value="Unplaced"/>
</dbReference>
<accession>A0ABM1BQD6</accession>
<evidence type="ECO:0000313" key="13">
    <source>
        <dbReference type="RefSeq" id="XP_022255711.1"/>
    </source>
</evidence>
<sequence>MDSQGRGDSDAAEAETISDIQNYLASFNKEIQNGTASAGETAVFHQMPEGTHLVAAVTNQTGIEPNAEAATTYYVTQSADGTALQGYHYDPNTQAHYGAAAEGVYYAEVQEGDTAQGQYTAIPTYHTVDGSQDPSGNKSQGPYCAVRGGDGQQVVTENQSGLQQIVLAVSEAQGMSGEVGEREAREISVTIPASMTGQVSQGHSEELIQVVQSHGAPTVSQAPEQPAFVAMQPGATTEAHVDAGQQVMVSDGSQRLVSHEASHVQRAINAHHNTTEQQTIRMVVRQPDGTETEQTIPVSSSGSGGPTLVTSDGHEIHVSDEGTLQMMANLADQASAGGSGDGNNQVLLNTGNSYQTVTIVPSDTNPGEVSYVLIVSQSDENKDEQKGLNMDMSVYDFNEGGEKHGEMVTEETNVDGGKMRTIKISPKKSQTVTQAHMCNYCNYTSPKRYLLSRHMKSHSEERPHKCSVCECGFKTLASLQNHVNTHTGTRPHHCKECESCFTTSGELVRHVRYRHTHEKPHRCTECDYASVELSKLKRHMRCHTGERPYQCPHCTYASPDTYKLKRHLRIHTGEKPYECEVCHARFTQSNSLKAHRMIHSGNKPVYQCEFCPTTCGRKTDLRIHVQKLHTSDKPLKCKRCGKSFPDRYSLKVHIKTHEGEKCFKCDLCSYASISQRHLESHMLIHTDQKPFHCDECDQSFRQKQLLKRHKNLYHDPNYIPPVPREKTHECAECGKAFRHKGNLIRHLAVHDPDATEAERAEAMLIGQPKELGEEYDGEESYSECEDEMIKPVPVEVEGAVQGNEQQGQQVVVFEVIHLPAGVEETSDSSQQALTELQQGSLSMPNSHEETHENITILQQVQNQEGQSDELMDAVNAAVNQVNSSPVMVAEPREEQAQTIVSMPPPAPTPRRRGRPRKYPLPTESPHTSTATAATTTEVMHAARGDTSDNQKIQEGIVTRRRRLEALAEQTETKKGKDLLEEAEKDQAEPEIPLVPTNPEEVARREEEMIKKRQEQKEKDMAECFGFDDNEDEDTILAMPAAPGTKGLQSMSMNGPTSMETTAQLLTSLQHNGMEDNQT</sequence>
<dbReference type="PANTHER" id="PTHR19818">
    <property type="entry name" value="ZINC FINGER PROTEIN ZIC AND GLI"/>
    <property type="match status" value="1"/>
</dbReference>
<feature type="region of interest" description="Disordered" evidence="8">
    <location>
        <begin position="893"/>
        <end position="933"/>
    </location>
</feature>
<evidence type="ECO:0000256" key="1">
    <source>
        <dbReference type="ARBA" id="ARBA00004123"/>
    </source>
</evidence>
<dbReference type="RefSeq" id="XP_013786641.1">
    <property type="nucleotide sequence ID" value="XM_013931187.2"/>
</dbReference>
<feature type="domain" description="C2H2-type" evidence="9">
    <location>
        <begin position="492"/>
        <end position="520"/>
    </location>
</feature>
<dbReference type="RefSeq" id="XP_013786649.1">
    <property type="nucleotide sequence ID" value="XM_013931195.2"/>
</dbReference>
<feature type="domain" description="C2H2-type" evidence="9">
    <location>
        <begin position="577"/>
        <end position="604"/>
    </location>
</feature>
<dbReference type="Pfam" id="PF00096">
    <property type="entry name" value="zf-C2H2"/>
    <property type="match status" value="4"/>
</dbReference>
<evidence type="ECO:0000256" key="6">
    <source>
        <dbReference type="ARBA" id="ARBA00023242"/>
    </source>
</evidence>
<evidence type="ECO:0000256" key="4">
    <source>
        <dbReference type="ARBA" id="ARBA00022771"/>
    </source>
</evidence>
<organism evidence="10 11">
    <name type="scientific">Limulus polyphemus</name>
    <name type="common">Atlantic horseshoe crab</name>
    <dbReference type="NCBI Taxonomy" id="6850"/>
    <lineage>
        <taxon>Eukaryota</taxon>
        <taxon>Metazoa</taxon>
        <taxon>Ecdysozoa</taxon>
        <taxon>Arthropoda</taxon>
        <taxon>Chelicerata</taxon>
        <taxon>Merostomata</taxon>
        <taxon>Xiphosura</taxon>
        <taxon>Limulidae</taxon>
        <taxon>Limulus</taxon>
    </lineage>
</organism>
<keyword evidence="5" id="KW-0862">Zinc</keyword>
<feature type="region of interest" description="Disordered" evidence="8">
    <location>
        <begin position="285"/>
        <end position="313"/>
    </location>
</feature>
<feature type="domain" description="C2H2-type" evidence="9">
    <location>
        <begin position="606"/>
        <end position="634"/>
    </location>
</feature>
<dbReference type="SUPFAM" id="SSF57667">
    <property type="entry name" value="beta-beta-alpha zinc fingers"/>
    <property type="match status" value="6"/>
</dbReference>
<dbReference type="SMART" id="SM00355">
    <property type="entry name" value="ZnF_C2H2"/>
    <property type="match status" value="11"/>
</dbReference>
<evidence type="ECO:0000313" key="10">
    <source>
        <dbReference type="Proteomes" id="UP000694941"/>
    </source>
</evidence>
<evidence type="ECO:0000256" key="5">
    <source>
        <dbReference type="ARBA" id="ARBA00022833"/>
    </source>
</evidence>
<evidence type="ECO:0000259" key="9">
    <source>
        <dbReference type="PROSITE" id="PS50157"/>
    </source>
</evidence>
<dbReference type="Pfam" id="PF23611">
    <property type="entry name" value="zf-C2H2_16"/>
    <property type="match status" value="1"/>
</dbReference>
<feature type="domain" description="C2H2-type" evidence="9">
    <location>
        <begin position="549"/>
        <end position="576"/>
    </location>
</feature>
<feature type="domain" description="C2H2-type" evidence="9">
    <location>
        <begin position="635"/>
        <end position="662"/>
    </location>
</feature>
<reference evidence="11 12" key="1">
    <citation type="submission" date="2025-05" db="UniProtKB">
        <authorList>
            <consortium name="RefSeq"/>
        </authorList>
    </citation>
    <scope>IDENTIFICATION</scope>
    <source>
        <tissue evidence="11 12">Muscle</tissue>
    </source>
</reference>